<reference evidence="1" key="2">
    <citation type="submission" date="2025-08" db="UniProtKB">
        <authorList>
            <consortium name="Ensembl"/>
        </authorList>
    </citation>
    <scope>IDENTIFICATION</scope>
</reference>
<sequence>ITPALRTSSGSSVFWGSIYLLTASTRMLNIRATAKMELPNAPTTSARRKPKVLFLCRFILLALTPSQAMIMETKWERTAKASEARERELPMLAITSSITNRRTLTAHRRTNRKLLPEYRPMAPRSRAAPHPSLGKGNSPLQPCSTCHIWKSPFIGCYKAIKQFKGQLSKRCHVSWDLRKVKARASDADLRGFFHSLCVYAQKPGASGSLNRAEVHLWLWPFQPRCVQ</sequence>
<evidence type="ECO:0000313" key="1">
    <source>
        <dbReference type="Ensembl" id="ENSPLOP00000028259.1"/>
    </source>
</evidence>
<dbReference type="GeneTree" id="ENSGT00900000143215"/>
<reference evidence="1" key="3">
    <citation type="submission" date="2025-09" db="UniProtKB">
        <authorList>
            <consortium name="Ensembl"/>
        </authorList>
    </citation>
    <scope>IDENTIFICATION</scope>
</reference>
<dbReference type="Proteomes" id="UP000694399">
    <property type="component" value="Chromosome F2"/>
</dbReference>
<protein>
    <submittedName>
        <fullName evidence="1">Uncharacterized protein</fullName>
    </submittedName>
</protein>
<accession>A0A8C8Y583</accession>
<organism evidence="1 2">
    <name type="scientific">Panthera leo</name>
    <name type="common">Lion</name>
    <dbReference type="NCBI Taxonomy" id="9689"/>
    <lineage>
        <taxon>Eukaryota</taxon>
        <taxon>Metazoa</taxon>
        <taxon>Chordata</taxon>
        <taxon>Craniata</taxon>
        <taxon>Vertebrata</taxon>
        <taxon>Euteleostomi</taxon>
        <taxon>Mammalia</taxon>
        <taxon>Eutheria</taxon>
        <taxon>Laurasiatheria</taxon>
        <taxon>Carnivora</taxon>
        <taxon>Feliformia</taxon>
        <taxon>Felidae</taxon>
        <taxon>Pantherinae</taxon>
        <taxon>Panthera</taxon>
    </lineage>
</organism>
<proteinExistence type="predicted"/>
<dbReference type="Ensembl" id="ENSPLOT00000031214.1">
    <property type="protein sequence ID" value="ENSPLOP00000028259.1"/>
    <property type="gene ID" value="ENSPLOG00000020704.1"/>
</dbReference>
<reference evidence="1" key="1">
    <citation type="journal article" date="2019" name="bioRxiv">
        <title>Long live the king: chromosome-level assembly of the lion (Panthera leo) using linked-read, Hi-C, and long read data.</title>
        <authorList>
            <person name="Armstrong E.E."/>
            <person name="Taylor R.W."/>
            <person name="Miller D.E."/>
            <person name="Kaelin C."/>
            <person name="Barsh G."/>
            <person name="Hadly E.A."/>
            <person name="Petrov D."/>
        </authorList>
    </citation>
    <scope>NUCLEOTIDE SEQUENCE [LARGE SCALE GENOMIC DNA]</scope>
</reference>
<name>A0A8C8Y583_PANLE</name>
<keyword evidence="2" id="KW-1185">Reference proteome</keyword>
<dbReference type="AlphaFoldDB" id="A0A8C8Y583"/>
<evidence type="ECO:0000313" key="2">
    <source>
        <dbReference type="Proteomes" id="UP000694399"/>
    </source>
</evidence>